<evidence type="ECO:0000259" key="7">
    <source>
        <dbReference type="Pfam" id="PF00884"/>
    </source>
</evidence>
<keyword evidence="5" id="KW-0378">Hydrolase</keyword>
<keyword evidence="10" id="KW-1185">Reference proteome</keyword>
<comment type="caution">
    <text evidence="8">The sequence shown here is derived from an EMBL/GenBank/DDBJ whole genome shotgun (WGS) entry which is preliminary data.</text>
</comment>
<evidence type="ECO:0000256" key="2">
    <source>
        <dbReference type="ARBA" id="ARBA00008779"/>
    </source>
</evidence>
<dbReference type="EMBL" id="VWRS01000004">
    <property type="protein sequence ID" value="KAA5825137.1"/>
    <property type="molecule type" value="Genomic_DNA"/>
</dbReference>
<proteinExistence type="inferred from homology"/>
<gene>
    <name evidence="8" type="ORF">F2B50_08045</name>
    <name evidence="9" type="ORF">FPF71_08045</name>
</gene>
<dbReference type="CDD" id="cd16144">
    <property type="entry name" value="ARS_like"/>
    <property type="match status" value="1"/>
</dbReference>
<evidence type="ECO:0000313" key="9">
    <source>
        <dbReference type="EMBL" id="TSJ77631.1"/>
    </source>
</evidence>
<evidence type="ECO:0000313" key="8">
    <source>
        <dbReference type="EMBL" id="KAA5825137.1"/>
    </source>
</evidence>
<dbReference type="PANTHER" id="PTHR42693:SF42">
    <property type="entry name" value="ARYLSULFATASE G"/>
    <property type="match status" value="1"/>
</dbReference>
<dbReference type="Gene3D" id="3.40.720.10">
    <property type="entry name" value="Alkaline Phosphatase, subunit A"/>
    <property type="match status" value="1"/>
</dbReference>
<dbReference type="Proteomes" id="UP000322315">
    <property type="component" value="Unassembled WGS sequence"/>
</dbReference>
<dbReference type="GO" id="GO:0004065">
    <property type="term" value="F:arylsulfatase activity"/>
    <property type="evidence" value="ECO:0007669"/>
    <property type="project" value="TreeGrafter"/>
</dbReference>
<protein>
    <submittedName>
        <fullName evidence="8">Sulfatase</fullName>
    </submittedName>
</protein>
<dbReference type="Proteomes" id="UP000315145">
    <property type="component" value="Unassembled WGS sequence"/>
</dbReference>
<dbReference type="InterPro" id="IPR000917">
    <property type="entry name" value="Sulfatase_N"/>
</dbReference>
<evidence type="ECO:0000256" key="4">
    <source>
        <dbReference type="ARBA" id="ARBA00022729"/>
    </source>
</evidence>
<dbReference type="SUPFAM" id="SSF53649">
    <property type="entry name" value="Alkaline phosphatase-like"/>
    <property type="match status" value="1"/>
</dbReference>
<comment type="cofactor">
    <cofactor evidence="1">
        <name>Ca(2+)</name>
        <dbReference type="ChEBI" id="CHEBI:29108"/>
    </cofactor>
</comment>
<dbReference type="GO" id="GO:0046872">
    <property type="term" value="F:metal ion binding"/>
    <property type="evidence" value="ECO:0007669"/>
    <property type="project" value="UniProtKB-KW"/>
</dbReference>
<dbReference type="InterPro" id="IPR017850">
    <property type="entry name" value="Alkaline_phosphatase_core_sf"/>
</dbReference>
<comment type="similarity">
    <text evidence="2">Belongs to the sulfatase family.</text>
</comment>
<organism evidence="8 11">
    <name type="scientific">Algibacter amylolyticus</name>
    <dbReference type="NCBI Taxonomy" id="1608400"/>
    <lineage>
        <taxon>Bacteria</taxon>
        <taxon>Pseudomonadati</taxon>
        <taxon>Bacteroidota</taxon>
        <taxon>Flavobacteriia</taxon>
        <taxon>Flavobacteriales</taxon>
        <taxon>Flavobacteriaceae</taxon>
        <taxon>Algibacter</taxon>
    </lineage>
</organism>
<dbReference type="Gene3D" id="3.30.1120.10">
    <property type="match status" value="1"/>
</dbReference>
<keyword evidence="4" id="KW-0732">Signal</keyword>
<evidence type="ECO:0000313" key="11">
    <source>
        <dbReference type="Proteomes" id="UP000322315"/>
    </source>
</evidence>
<keyword evidence="3" id="KW-0479">Metal-binding</keyword>
<reference evidence="8 11" key="1">
    <citation type="journal article" date="2015" name="Int. J. Syst. Evol. Microbiol.">
        <title>Algibacter amylolyticus sp. nov., isolated from intertidal sediment.</title>
        <authorList>
            <person name="Zhang D.C."/>
            <person name="Wu J."/>
            <person name="Neuner K."/>
            <person name="Yao J."/>
            <person name="Margesin R."/>
        </authorList>
    </citation>
    <scope>NUCLEOTIDE SEQUENCE [LARGE SCALE GENOMIC DNA]</scope>
    <source>
        <strain evidence="8 11">RU-4-M-4</strain>
    </source>
</reference>
<dbReference type="PROSITE" id="PS00149">
    <property type="entry name" value="SULFATASE_2"/>
    <property type="match status" value="1"/>
</dbReference>
<evidence type="ECO:0000256" key="1">
    <source>
        <dbReference type="ARBA" id="ARBA00001913"/>
    </source>
</evidence>
<accession>A0A5M7BA68</accession>
<evidence type="ECO:0000313" key="10">
    <source>
        <dbReference type="Proteomes" id="UP000315145"/>
    </source>
</evidence>
<dbReference type="Pfam" id="PF00884">
    <property type="entry name" value="Sulfatase"/>
    <property type="match status" value="1"/>
</dbReference>
<evidence type="ECO:0000256" key="5">
    <source>
        <dbReference type="ARBA" id="ARBA00022801"/>
    </source>
</evidence>
<keyword evidence="6" id="KW-0106">Calcium</keyword>
<reference evidence="8" key="3">
    <citation type="submission" date="2019-09" db="EMBL/GenBank/DDBJ databases">
        <authorList>
            <person name="Zhang D.-C."/>
        </authorList>
    </citation>
    <scope>NUCLEOTIDE SEQUENCE</scope>
    <source>
        <strain evidence="8">RU-4-M-4</strain>
    </source>
</reference>
<evidence type="ECO:0000256" key="3">
    <source>
        <dbReference type="ARBA" id="ARBA00022723"/>
    </source>
</evidence>
<sequence length="492" mass="56244">MRKQYFYLIALLLGFFLLESCENFKKKTKVEMESKPNVVLFVVDDLGWTDMGAYGSDLYQTPNVDKLASEGVLYTDAYSACTVCSPTRASILTGKYPARINLTDWITGHVKKYGKIKIPEWNQELSQDEYTLGEAFQDNGYETFHVGKWHLGEEEKNWPEHNGFDENIGGFKAGSPAAHSGGGYFSPYNNPRLNDGPDGEYLTERLTNEVVKLIDDNQKKPFFINFWLYNVHTPLEASQEKVDKYKSIVNLEGHHTNVTYAAMVEHMDDALGKVVKTLKEKGLDENTIIVFTSDNGGLRGNFENDRRKVTDNFPLRSGKGDIYEGGVRIPLIIKWPNKIKSGVTRNTMSISADIYPTLMGLANLKFPETKSQYFDGVDLSNELLNQQKVKRETVYWHYPHYHLEGATPYSALRHKNWKLIYKYETKQYELYDLKTDIGEEEDLSQINPEKLKELSELLHKWLQDTDAQIPVLNEAFDAGKEDEWSISASATN</sequence>
<dbReference type="PANTHER" id="PTHR42693">
    <property type="entry name" value="ARYLSULFATASE FAMILY MEMBER"/>
    <property type="match status" value="1"/>
</dbReference>
<evidence type="ECO:0000256" key="6">
    <source>
        <dbReference type="ARBA" id="ARBA00022837"/>
    </source>
</evidence>
<dbReference type="EMBL" id="VMBF01000004">
    <property type="protein sequence ID" value="TSJ77631.1"/>
    <property type="molecule type" value="Genomic_DNA"/>
</dbReference>
<dbReference type="InterPro" id="IPR024607">
    <property type="entry name" value="Sulfatase_CS"/>
</dbReference>
<dbReference type="InterPro" id="IPR050738">
    <property type="entry name" value="Sulfatase"/>
</dbReference>
<dbReference type="OrthoDB" id="9765065at2"/>
<name>A0A5M7BA68_9FLAO</name>
<feature type="domain" description="Sulfatase N-terminal" evidence="7">
    <location>
        <begin position="36"/>
        <end position="363"/>
    </location>
</feature>
<reference evidence="9 10" key="2">
    <citation type="submission" date="2019-07" db="EMBL/GenBank/DDBJ databases">
        <title>Algibacter marinivivus sp. nov., isolated from the surface of a marine red alga.</title>
        <authorList>
            <person name="Zhong X."/>
            <person name="Xu W."/>
            <person name="Zhang Y."/>
            <person name="Zhang Q."/>
            <person name="Du Z."/>
        </authorList>
    </citation>
    <scope>NUCLEOTIDE SEQUENCE [LARGE SCALE GENOMIC DNA]</scope>
    <source>
        <strain evidence="9 10">RU-4-M-4</strain>
    </source>
</reference>
<dbReference type="AlphaFoldDB" id="A0A5M7BA68"/>